<sequence length="454" mass="46066">MRRRTSWLRAGMMLLALLAVAPLTAGPAFAGDDDTTLGIHPADEPASQGTIPITVTVPATAVEPGARTLTNAELRWAVNAEAGSAAFFGGCNFLMAGRPGADGNAGGGTPWSDDRQDLYRAVDGSVRVERTVGAGADARTVPATWADRCTAPDGLPVDLRGRVSGAEVVVTGGTGVRTADGAVDIAWTGSFTVVFYGGMTYWWATDPVLHLDADGAGTLTATAGGFAADRDDSTLWAPLPPTTVTLASFTRTRPLGDDGGRIAADYCGVALTLPADATQQERSDAAGVCWGSFPQNFVDFQIRAGQSSFWYSSGGARDPYKRAADVVVSFDADRSVGGAPPAVPVLAAPPAQPAITAIADQRPSVPAPSGARPGVASAGVASAGLGAPGLADATALPAIAAVTLGAAEPGLVPGLLTADDTRQTLAVLSTVLLLAASTAVAGFRKGWLVLPFSR</sequence>
<reference evidence="2 3" key="1">
    <citation type="submission" date="2019-02" db="EMBL/GenBank/DDBJ databases">
        <title>Sequencing the genomes of 1000 actinobacteria strains.</title>
        <authorList>
            <person name="Klenk H.-P."/>
        </authorList>
    </citation>
    <scope>NUCLEOTIDE SEQUENCE [LARGE SCALE GENOMIC DNA]</scope>
    <source>
        <strain evidence="2 3">DSM 16932</strain>
    </source>
</reference>
<feature type="chain" id="PRO_5020762640" description="Htaa protein" evidence="1">
    <location>
        <begin position="31"/>
        <end position="454"/>
    </location>
</feature>
<dbReference type="EMBL" id="SGWX01000001">
    <property type="protein sequence ID" value="RZS61032.1"/>
    <property type="molecule type" value="Genomic_DNA"/>
</dbReference>
<evidence type="ECO:0000256" key="1">
    <source>
        <dbReference type="SAM" id="SignalP"/>
    </source>
</evidence>
<dbReference type="Proteomes" id="UP000293852">
    <property type="component" value="Unassembled WGS sequence"/>
</dbReference>
<protein>
    <recommendedName>
        <fullName evidence="4">Htaa protein</fullName>
    </recommendedName>
</protein>
<gene>
    <name evidence="2" type="ORF">EV386_1313</name>
</gene>
<evidence type="ECO:0000313" key="2">
    <source>
        <dbReference type="EMBL" id="RZS61032.1"/>
    </source>
</evidence>
<keyword evidence="3" id="KW-1185">Reference proteome</keyword>
<proteinExistence type="predicted"/>
<dbReference type="OrthoDB" id="7210788at2"/>
<evidence type="ECO:0008006" key="4">
    <source>
        <dbReference type="Google" id="ProtNLM"/>
    </source>
</evidence>
<dbReference type="RefSeq" id="WP_130413414.1">
    <property type="nucleotide sequence ID" value="NZ_SGWX01000001.1"/>
</dbReference>
<organism evidence="2 3">
    <name type="scientific">Xylanimonas ulmi</name>
    <dbReference type="NCBI Taxonomy" id="228973"/>
    <lineage>
        <taxon>Bacteria</taxon>
        <taxon>Bacillati</taxon>
        <taxon>Actinomycetota</taxon>
        <taxon>Actinomycetes</taxon>
        <taxon>Micrococcales</taxon>
        <taxon>Promicromonosporaceae</taxon>
        <taxon>Xylanimonas</taxon>
    </lineage>
</organism>
<dbReference type="AlphaFoldDB" id="A0A4Q7M337"/>
<accession>A0A4Q7M337</accession>
<comment type="caution">
    <text evidence="2">The sequence shown here is derived from an EMBL/GenBank/DDBJ whole genome shotgun (WGS) entry which is preliminary data.</text>
</comment>
<name>A0A4Q7M337_9MICO</name>
<keyword evidence="1" id="KW-0732">Signal</keyword>
<feature type="signal peptide" evidence="1">
    <location>
        <begin position="1"/>
        <end position="30"/>
    </location>
</feature>
<evidence type="ECO:0000313" key="3">
    <source>
        <dbReference type="Proteomes" id="UP000293852"/>
    </source>
</evidence>